<dbReference type="InterPro" id="IPR003613">
    <property type="entry name" value="Ubox_domain"/>
</dbReference>
<feature type="compositionally biased region" description="Basic and acidic residues" evidence="12">
    <location>
        <begin position="521"/>
        <end position="537"/>
    </location>
</feature>
<feature type="compositionally biased region" description="Low complexity" evidence="12">
    <location>
        <begin position="226"/>
        <end position="245"/>
    </location>
</feature>
<keyword evidence="16" id="KW-1185">Reference proteome</keyword>
<dbReference type="GO" id="GO:0071013">
    <property type="term" value="C:catalytic step 2 spliceosome"/>
    <property type="evidence" value="ECO:0007669"/>
    <property type="project" value="TreeGrafter"/>
</dbReference>
<evidence type="ECO:0000256" key="5">
    <source>
        <dbReference type="ARBA" id="ARBA00004906"/>
    </source>
</evidence>
<dbReference type="FunFam" id="3.30.40.10:FF:000079">
    <property type="entry name" value="Peptidyl-prolyl cis-trans isomerase 2"/>
    <property type="match status" value="1"/>
</dbReference>
<evidence type="ECO:0000256" key="2">
    <source>
        <dbReference type="ARBA" id="ARBA00000971"/>
    </source>
</evidence>
<keyword evidence="9" id="KW-0697">Rotamase</keyword>
<evidence type="ECO:0000313" key="15">
    <source>
        <dbReference type="EMBL" id="KAG0662764.1"/>
    </source>
</evidence>
<dbReference type="FunFam" id="2.40.100.10:FF:000014">
    <property type="entry name" value="Peptidyl-prolyl cis-trans isomerase cyp65"/>
    <property type="match status" value="1"/>
</dbReference>
<dbReference type="OrthoDB" id="407558at2759"/>
<feature type="region of interest" description="Disordered" evidence="12">
    <location>
        <begin position="515"/>
        <end position="548"/>
    </location>
</feature>
<comment type="catalytic activity">
    <reaction evidence="1">
        <text>S-ubiquitinyl-[E2 ubiquitin-conjugating enzyme]-L-cysteine + [acceptor protein]-L-lysine = [E2 ubiquitin-conjugating enzyme]-L-cysteine + N(6)-ubiquitinyl-[acceptor protein]-L-lysine.</text>
        <dbReference type="EC" id="2.3.2.27"/>
    </reaction>
</comment>
<comment type="similarity">
    <text evidence="6">Belongs to the cyclophilin-type PPIase family. PPIL2 subfamily.</text>
</comment>
<keyword evidence="10 15" id="KW-0413">Isomerase</keyword>
<evidence type="ECO:0000256" key="12">
    <source>
        <dbReference type="SAM" id="MobiDB-lite"/>
    </source>
</evidence>
<dbReference type="SUPFAM" id="SSF50891">
    <property type="entry name" value="Cyclophilin-like"/>
    <property type="match status" value="1"/>
</dbReference>
<dbReference type="Gene3D" id="2.40.100.10">
    <property type="entry name" value="Cyclophilin-like"/>
    <property type="match status" value="1"/>
</dbReference>
<dbReference type="AlphaFoldDB" id="A0A9P6W3J9"/>
<dbReference type="Proteomes" id="UP000777482">
    <property type="component" value="Unassembled WGS sequence"/>
</dbReference>
<dbReference type="Pfam" id="PF00160">
    <property type="entry name" value="Pro_isomerase"/>
    <property type="match status" value="1"/>
</dbReference>
<evidence type="ECO:0000256" key="10">
    <source>
        <dbReference type="ARBA" id="ARBA00023235"/>
    </source>
</evidence>
<keyword evidence="7" id="KW-0808">Transferase</keyword>
<comment type="pathway">
    <text evidence="5">Protein modification; protein ubiquitination.</text>
</comment>
<dbReference type="SMART" id="SM00504">
    <property type="entry name" value="Ubox"/>
    <property type="match status" value="1"/>
</dbReference>
<proteinExistence type="inferred from homology"/>
<dbReference type="InterPro" id="IPR044666">
    <property type="entry name" value="Cyclophilin_A-like"/>
</dbReference>
<comment type="catalytic activity">
    <reaction evidence="2">
        <text>[protein]-peptidylproline (omega=180) = [protein]-peptidylproline (omega=0)</text>
        <dbReference type="Rhea" id="RHEA:16237"/>
        <dbReference type="Rhea" id="RHEA-COMP:10747"/>
        <dbReference type="Rhea" id="RHEA-COMP:10748"/>
        <dbReference type="ChEBI" id="CHEBI:83833"/>
        <dbReference type="ChEBI" id="CHEBI:83834"/>
        <dbReference type="EC" id="5.2.1.8"/>
    </reaction>
</comment>
<keyword evidence="8" id="KW-0833">Ubl conjugation pathway</keyword>
<sequence>MGHGNSDRLYITHAEHSGALGQHSASSRGAQSKHTVLAKLPFDHCALTLKPFETPVCTQDGTVYELLAIIPFLRQHGTDPMTGKKMAPGDLIKLNYARNNQGQYHDPITFKVFNDHTAIAAIKTTGNVYARESIDRLNLKPNNLHDLLTDEPFTRKDVIMLQDPLNLDKKDVSKFDYVRRALKVDDADGGALSGINVEASGIGRVLKTIEKGKQDKLDKAAEEQAAKAAAADTSKPATSTSNTSTVVASTSSGATAFPAYNQAPISTNRTAAAFTSTSAAVSTKSENAKWDEEYLMYEEVKDRAEKGYARMVTNYGALNFELYANVAPKACYNFLSLARDGYYANIKFHRLIPGFMLQGGDPTGTGRGGESRWGKPFEDEFQARNAYKHDQRGVLSMANSGPNTNGSQFFITFRERCDHLNGKHTVFGRLVGGQDVLDKIERVPIDPATDRPLKPVTLIDVEVFGDPFEAYKERWFGTNLETTGPSALAALGSSSSSSTAGIGKYLASGAPTPTITGAGLKRKDAPTPSELVERLGDPDGGGGGGAMSAAAAKRKKKAAGGGGFGDFSACASEAYRFRLIGYGSPHRGMSERLFPTGARARPSFKLGGLARAFLADAS</sequence>
<evidence type="ECO:0000256" key="4">
    <source>
        <dbReference type="ARBA" id="ARBA00004123"/>
    </source>
</evidence>
<evidence type="ECO:0000259" key="14">
    <source>
        <dbReference type="PROSITE" id="PS51698"/>
    </source>
</evidence>
<evidence type="ECO:0000256" key="7">
    <source>
        <dbReference type="ARBA" id="ARBA00022679"/>
    </source>
</evidence>
<dbReference type="GO" id="GO:0061630">
    <property type="term" value="F:ubiquitin protein ligase activity"/>
    <property type="evidence" value="ECO:0007669"/>
    <property type="project" value="UniProtKB-EC"/>
</dbReference>
<dbReference type="PANTHER" id="PTHR45625:SF1">
    <property type="entry name" value="RING-TYPE E3 UBIQUITIN-PROTEIN LIGASE PPIL2"/>
    <property type="match status" value="1"/>
</dbReference>
<evidence type="ECO:0000256" key="6">
    <source>
        <dbReference type="ARBA" id="ARBA00007930"/>
    </source>
</evidence>
<dbReference type="PROSITE" id="PS50072">
    <property type="entry name" value="CSA_PPIASE_2"/>
    <property type="match status" value="1"/>
</dbReference>
<dbReference type="Gene3D" id="3.30.40.10">
    <property type="entry name" value="Zinc/RING finger domain, C3HC4 (zinc finger)"/>
    <property type="match status" value="1"/>
</dbReference>
<dbReference type="GO" id="GO:0003755">
    <property type="term" value="F:peptidyl-prolyl cis-trans isomerase activity"/>
    <property type="evidence" value="ECO:0007669"/>
    <property type="project" value="UniProtKB-KW"/>
</dbReference>
<dbReference type="PROSITE" id="PS51698">
    <property type="entry name" value="U_BOX"/>
    <property type="match status" value="1"/>
</dbReference>
<dbReference type="InterPro" id="IPR013083">
    <property type="entry name" value="Znf_RING/FYVE/PHD"/>
</dbReference>
<dbReference type="PANTHER" id="PTHR45625">
    <property type="entry name" value="PEPTIDYL-PROLYL CIS-TRANS ISOMERASE-RELATED"/>
    <property type="match status" value="1"/>
</dbReference>
<name>A0A9P6W3J9_RHOMI</name>
<dbReference type="InterPro" id="IPR002130">
    <property type="entry name" value="Cyclophilin-type_PPIase_dom"/>
</dbReference>
<comment type="caution">
    <text evidence="15">The sequence shown here is derived from an EMBL/GenBank/DDBJ whole genome shotgun (WGS) entry which is preliminary data.</text>
</comment>
<evidence type="ECO:0000256" key="1">
    <source>
        <dbReference type="ARBA" id="ARBA00000900"/>
    </source>
</evidence>
<evidence type="ECO:0000256" key="8">
    <source>
        <dbReference type="ARBA" id="ARBA00022786"/>
    </source>
</evidence>
<dbReference type="CDD" id="cd16663">
    <property type="entry name" value="RING-Ubox_PPIL2"/>
    <property type="match status" value="1"/>
</dbReference>
<dbReference type="InterPro" id="IPR026951">
    <property type="entry name" value="PPIL2_U-box_dom"/>
</dbReference>
<feature type="domain" description="PPIase cyclophilin-type" evidence="13">
    <location>
        <begin position="313"/>
        <end position="463"/>
    </location>
</feature>
<protein>
    <submittedName>
        <fullName evidence="15">Peptidyl-prolyl cis-trans isomerase cyp8</fullName>
    </submittedName>
</protein>
<evidence type="ECO:0000256" key="3">
    <source>
        <dbReference type="ARBA" id="ARBA00003697"/>
    </source>
</evidence>
<dbReference type="GO" id="GO:0000209">
    <property type="term" value="P:protein polyubiquitination"/>
    <property type="evidence" value="ECO:0007669"/>
    <property type="project" value="TreeGrafter"/>
</dbReference>
<comment type="subcellular location">
    <subcellularLocation>
        <location evidence="4">Nucleus</location>
    </subcellularLocation>
</comment>
<evidence type="ECO:0000259" key="13">
    <source>
        <dbReference type="PROSITE" id="PS50072"/>
    </source>
</evidence>
<gene>
    <name evidence="15" type="primary">CYP8</name>
    <name evidence="15" type="ORF">C6P46_003077</name>
</gene>
<dbReference type="PRINTS" id="PR00153">
    <property type="entry name" value="CSAPPISMRASE"/>
</dbReference>
<reference evidence="15 16" key="1">
    <citation type="submission" date="2020-11" db="EMBL/GenBank/DDBJ databases">
        <title>Kefir isolates.</title>
        <authorList>
            <person name="Marcisauskas S."/>
            <person name="Kim Y."/>
            <person name="Blasche S."/>
        </authorList>
    </citation>
    <scope>NUCLEOTIDE SEQUENCE [LARGE SCALE GENOMIC DNA]</scope>
    <source>
        <strain evidence="15 16">KR</strain>
    </source>
</reference>
<feature type="domain" description="U-box" evidence="14">
    <location>
        <begin position="38"/>
        <end position="111"/>
    </location>
</feature>
<dbReference type="SUPFAM" id="SSF57850">
    <property type="entry name" value="RING/U-box"/>
    <property type="match status" value="1"/>
</dbReference>
<evidence type="ECO:0000256" key="11">
    <source>
        <dbReference type="ARBA" id="ARBA00023242"/>
    </source>
</evidence>
<feature type="region of interest" description="Disordered" evidence="12">
    <location>
        <begin position="217"/>
        <end position="245"/>
    </location>
</feature>
<accession>A0A9P6W3J9</accession>
<dbReference type="InterPro" id="IPR029000">
    <property type="entry name" value="Cyclophilin-like_dom_sf"/>
</dbReference>
<evidence type="ECO:0000256" key="9">
    <source>
        <dbReference type="ARBA" id="ARBA00023110"/>
    </source>
</evidence>
<comment type="function">
    <text evidence="3">May catalyze the cis-trans isomerization of proline imidic peptide bonds in oligopeptides thereby assisting the folding of proteins. May also function as a chaperone, playing a role in intracellular transport of proteins. May also have a protein ubiquitin ligase activity acting as an E3 ubiquitin protein ligase or as a ubiquitin-ubiquitin ligase promoting elongation of ubiquitin chains on proteins.</text>
</comment>
<dbReference type="EMBL" id="PUHQ01000024">
    <property type="protein sequence ID" value="KAG0662764.1"/>
    <property type="molecule type" value="Genomic_DNA"/>
</dbReference>
<evidence type="ECO:0000313" key="16">
    <source>
        <dbReference type="Proteomes" id="UP000777482"/>
    </source>
</evidence>
<keyword evidence="11" id="KW-0539">Nucleus</keyword>
<organism evidence="15 16">
    <name type="scientific">Rhodotorula mucilaginosa</name>
    <name type="common">Yeast</name>
    <name type="synonym">Rhodotorula rubra</name>
    <dbReference type="NCBI Taxonomy" id="5537"/>
    <lineage>
        <taxon>Eukaryota</taxon>
        <taxon>Fungi</taxon>
        <taxon>Dikarya</taxon>
        <taxon>Basidiomycota</taxon>
        <taxon>Pucciniomycotina</taxon>
        <taxon>Microbotryomycetes</taxon>
        <taxon>Sporidiobolales</taxon>
        <taxon>Sporidiobolaceae</taxon>
        <taxon>Rhodotorula</taxon>
    </lineage>
</organism>